<organism evidence="2 3">
    <name type="scientific">Zalerion maritima</name>
    <dbReference type="NCBI Taxonomy" id="339359"/>
    <lineage>
        <taxon>Eukaryota</taxon>
        <taxon>Fungi</taxon>
        <taxon>Dikarya</taxon>
        <taxon>Ascomycota</taxon>
        <taxon>Pezizomycotina</taxon>
        <taxon>Sordariomycetes</taxon>
        <taxon>Lulworthiomycetidae</taxon>
        <taxon>Lulworthiales</taxon>
        <taxon>Lulworthiaceae</taxon>
        <taxon>Zalerion</taxon>
    </lineage>
</organism>
<reference evidence="2" key="1">
    <citation type="submission" date="2022-07" db="EMBL/GenBank/DDBJ databases">
        <title>Draft genome sequence of Zalerion maritima ATCC 34329, a (micro)plastics degrading marine fungus.</title>
        <authorList>
            <person name="Paco A."/>
            <person name="Goncalves M.F.M."/>
            <person name="Rocha-Santos T.A.P."/>
            <person name="Alves A."/>
        </authorList>
    </citation>
    <scope>NUCLEOTIDE SEQUENCE</scope>
    <source>
        <strain evidence="2">ATCC 34329</strain>
    </source>
</reference>
<sequence>MAAPTGFRPGEEQAMLDDLNKMRPIYIRRVDTIKALYGKWPIVLLRPEYDVDWKITTVMQYLISLHINTDPKVDGDPVKIIKHHMALKVSSGGEKIMRSVDIKALALEYKAIIDARKHAMQDGNTSAAYQASRKDSGVDVDKNNHNRDGQDGISENESVMDGSQAGDISGRHKSSKKRPYSLRDDHSPDYSEASGLDLELERKWSLIFRFKFTKSSSQATYKRILAGERPLGPSKTPTPNGQKAETAPSRPPKMRRTGNTQLFNTPDGRNMPVNVKPNNAGGSKSTPMKPDKNKNPPSGPSIILGPPVAGPKGAANSPDGTSVGHPPQSTNGEASPSVAIPIKTIPAIQLEDMAESCPIEEGIRDLWHEVDTMTRPFMQNYQFALHDASVKSENLAAREESLGQCRANLAEAASQLKNYHRDLEFQPGGWTPTPALESRLEALRISAEHLSKTPGIPYVVESMKKLRSKADAIDAYLKCYRDFRQVQDSLPGLGSDARVAELTKQRAGEAFLGDRERILAAVREVVEDRMANGF</sequence>
<name>A0AAD5WVJ0_9PEZI</name>
<accession>A0AAD5WVJ0</accession>
<feature type="region of interest" description="Disordered" evidence="1">
    <location>
        <begin position="124"/>
        <end position="192"/>
    </location>
</feature>
<feature type="region of interest" description="Disordered" evidence="1">
    <location>
        <begin position="225"/>
        <end position="338"/>
    </location>
</feature>
<gene>
    <name evidence="2" type="ORF">MKZ38_007342</name>
</gene>
<dbReference type="Proteomes" id="UP001201980">
    <property type="component" value="Unassembled WGS sequence"/>
</dbReference>
<feature type="compositionally biased region" description="Polar residues" evidence="1">
    <location>
        <begin position="276"/>
        <end position="286"/>
    </location>
</feature>
<dbReference type="EMBL" id="JAKWBI020000046">
    <property type="protein sequence ID" value="KAJ2904724.1"/>
    <property type="molecule type" value="Genomic_DNA"/>
</dbReference>
<feature type="compositionally biased region" description="Basic and acidic residues" evidence="1">
    <location>
        <begin position="132"/>
        <end position="150"/>
    </location>
</feature>
<feature type="compositionally biased region" description="Basic residues" evidence="1">
    <location>
        <begin position="171"/>
        <end position="180"/>
    </location>
</feature>
<proteinExistence type="predicted"/>
<evidence type="ECO:0000256" key="1">
    <source>
        <dbReference type="SAM" id="MobiDB-lite"/>
    </source>
</evidence>
<dbReference type="AlphaFoldDB" id="A0AAD5WVJ0"/>
<evidence type="ECO:0000313" key="2">
    <source>
        <dbReference type="EMBL" id="KAJ2904724.1"/>
    </source>
</evidence>
<protein>
    <submittedName>
        <fullName evidence="2">Uncharacterized protein</fullName>
    </submittedName>
</protein>
<keyword evidence="3" id="KW-1185">Reference proteome</keyword>
<comment type="caution">
    <text evidence="2">The sequence shown here is derived from an EMBL/GenBank/DDBJ whole genome shotgun (WGS) entry which is preliminary data.</text>
</comment>
<evidence type="ECO:0000313" key="3">
    <source>
        <dbReference type="Proteomes" id="UP001201980"/>
    </source>
</evidence>